<dbReference type="PANTHER" id="PTHR15852">
    <property type="entry name" value="PLASTID TRANSCRIPTIONALLY ACTIVE PROTEIN"/>
    <property type="match status" value="1"/>
</dbReference>
<dbReference type="InterPro" id="IPR036410">
    <property type="entry name" value="HSP_DnaJ_Cys-rich_dom_sf"/>
</dbReference>
<dbReference type="OrthoDB" id="2019540at2759"/>
<dbReference type="FunCoup" id="D8RRM1">
    <property type="interactions" value="2025"/>
</dbReference>
<evidence type="ECO:0000313" key="2">
    <source>
        <dbReference type="EMBL" id="EFJ23264.1"/>
    </source>
</evidence>
<dbReference type="HOGENOM" id="CLU_185541_0_0_1"/>
<dbReference type="KEGG" id="smo:SELMODRAFT_103467"/>
<dbReference type="KEGG" id="smo:SELMODRAFT_99954"/>
<evidence type="ECO:0000313" key="3">
    <source>
        <dbReference type="EMBL" id="EFJ25272.1"/>
    </source>
</evidence>
<dbReference type="EMBL" id="GL377593">
    <property type="protein sequence ID" value="EFJ23264.1"/>
    <property type="molecule type" value="Genomic_DNA"/>
</dbReference>
<dbReference type="Proteomes" id="UP000001514">
    <property type="component" value="Unassembled WGS sequence"/>
</dbReference>
<feature type="non-terminal residue" evidence="3">
    <location>
        <position position="1"/>
    </location>
</feature>
<keyword evidence="4" id="KW-1185">Reference proteome</keyword>
<proteinExistence type="predicted"/>
<dbReference type="eggNOG" id="ENOG502S25V">
    <property type="taxonomic scope" value="Eukaryota"/>
</dbReference>
<accession>D8RRM1</accession>
<dbReference type="EMBL" id="GL377587">
    <property type="protein sequence ID" value="EFJ25272.1"/>
    <property type="molecule type" value="Genomic_DNA"/>
</dbReference>
<dbReference type="Gramene" id="EFJ23264">
    <property type="protein sequence ID" value="EFJ23264"/>
    <property type="gene ID" value="SELMODRAFT_103467"/>
</dbReference>
<name>D8RRM1_SELML</name>
<gene>
    <name evidence="2" type="ORF">SELMODRAFT_103467</name>
    <name evidence="3" type="ORF">SELMODRAFT_99954</name>
</gene>
<dbReference type="InterPro" id="IPR057453">
    <property type="entry name" value="BSD2_CRD"/>
</dbReference>
<dbReference type="Pfam" id="PF25436">
    <property type="entry name" value="BSD2_CRD"/>
    <property type="match status" value="1"/>
</dbReference>
<protein>
    <recommendedName>
        <fullName evidence="1">BSD2 cysteine rich domain-containing protein</fullName>
    </recommendedName>
</protein>
<sequence>KSIICPECTGNGAKSCTSCKGDGVNLEDHFGGRFKTGEMCWLCRGKRQILCGNCNGAGFVGGFLSTVDD</sequence>
<feature type="domain" description="BSD2 cysteine rich" evidence="1">
    <location>
        <begin position="1"/>
        <end position="69"/>
    </location>
</feature>
<evidence type="ECO:0000313" key="4">
    <source>
        <dbReference type="Proteomes" id="UP000001514"/>
    </source>
</evidence>
<dbReference type="STRING" id="88036.D8RRM1"/>
<evidence type="ECO:0000259" key="1">
    <source>
        <dbReference type="Pfam" id="PF25436"/>
    </source>
</evidence>
<dbReference type="AlphaFoldDB" id="D8RRM1"/>
<dbReference type="Gramene" id="EFJ25272">
    <property type="protein sequence ID" value="EFJ25272"/>
    <property type="gene ID" value="SELMODRAFT_99954"/>
</dbReference>
<dbReference type="OMA" id="NCEGNGM"/>
<dbReference type="SUPFAM" id="SSF57938">
    <property type="entry name" value="DnaJ/Hsp40 cysteine-rich domain"/>
    <property type="match status" value="1"/>
</dbReference>
<dbReference type="Gene3D" id="2.10.230.10">
    <property type="entry name" value="Heat shock protein DnaJ, cysteine-rich domain"/>
    <property type="match status" value="1"/>
</dbReference>
<organism evidence="4">
    <name type="scientific">Selaginella moellendorffii</name>
    <name type="common">Spikemoss</name>
    <dbReference type="NCBI Taxonomy" id="88036"/>
    <lineage>
        <taxon>Eukaryota</taxon>
        <taxon>Viridiplantae</taxon>
        <taxon>Streptophyta</taxon>
        <taxon>Embryophyta</taxon>
        <taxon>Tracheophyta</taxon>
        <taxon>Lycopodiopsida</taxon>
        <taxon>Selaginellales</taxon>
        <taxon>Selaginellaceae</taxon>
        <taxon>Selaginella</taxon>
    </lineage>
</organism>
<dbReference type="InParanoid" id="D8RRM1"/>
<dbReference type="PANTHER" id="PTHR15852:SF51">
    <property type="entry name" value="PROTEIN BUNDLE SHEATH DEFECTIVE 2, CHLOROPLASTIC"/>
    <property type="match status" value="1"/>
</dbReference>
<reference evidence="3 4" key="1">
    <citation type="journal article" date="2011" name="Science">
        <title>The Selaginella genome identifies genetic changes associated with the evolution of vascular plants.</title>
        <authorList>
            <person name="Banks J.A."/>
            <person name="Nishiyama T."/>
            <person name="Hasebe M."/>
            <person name="Bowman J.L."/>
            <person name="Gribskov M."/>
            <person name="dePamphilis C."/>
            <person name="Albert V.A."/>
            <person name="Aono N."/>
            <person name="Aoyama T."/>
            <person name="Ambrose B.A."/>
            <person name="Ashton N.W."/>
            <person name="Axtell M.J."/>
            <person name="Barker E."/>
            <person name="Barker M.S."/>
            <person name="Bennetzen J.L."/>
            <person name="Bonawitz N.D."/>
            <person name="Chapple C."/>
            <person name="Cheng C."/>
            <person name="Correa L.G."/>
            <person name="Dacre M."/>
            <person name="DeBarry J."/>
            <person name="Dreyer I."/>
            <person name="Elias M."/>
            <person name="Engstrom E.M."/>
            <person name="Estelle M."/>
            <person name="Feng L."/>
            <person name="Finet C."/>
            <person name="Floyd S.K."/>
            <person name="Frommer W.B."/>
            <person name="Fujita T."/>
            <person name="Gramzow L."/>
            <person name="Gutensohn M."/>
            <person name="Harholt J."/>
            <person name="Hattori M."/>
            <person name="Heyl A."/>
            <person name="Hirai T."/>
            <person name="Hiwatashi Y."/>
            <person name="Ishikawa M."/>
            <person name="Iwata M."/>
            <person name="Karol K.G."/>
            <person name="Koehler B."/>
            <person name="Kolukisaoglu U."/>
            <person name="Kubo M."/>
            <person name="Kurata T."/>
            <person name="Lalonde S."/>
            <person name="Li K."/>
            <person name="Li Y."/>
            <person name="Litt A."/>
            <person name="Lyons E."/>
            <person name="Manning G."/>
            <person name="Maruyama T."/>
            <person name="Michael T.P."/>
            <person name="Mikami K."/>
            <person name="Miyazaki S."/>
            <person name="Morinaga S."/>
            <person name="Murata T."/>
            <person name="Mueller-Roeber B."/>
            <person name="Nelson D.R."/>
            <person name="Obara M."/>
            <person name="Oguri Y."/>
            <person name="Olmstead R.G."/>
            <person name="Onodera N."/>
            <person name="Petersen B.L."/>
            <person name="Pils B."/>
            <person name="Prigge M."/>
            <person name="Rensing S.A."/>
            <person name="Riano-Pachon D.M."/>
            <person name="Roberts A.W."/>
            <person name="Sato Y."/>
            <person name="Scheller H.V."/>
            <person name="Schulz B."/>
            <person name="Schulz C."/>
            <person name="Shakirov E.V."/>
            <person name="Shibagaki N."/>
            <person name="Shinohara N."/>
            <person name="Shippen D.E."/>
            <person name="Soerensen I."/>
            <person name="Sotooka R."/>
            <person name="Sugimoto N."/>
            <person name="Sugita M."/>
            <person name="Sumikawa N."/>
            <person name="Tanurdzic M."/>
            <person name="Theissen G."/>
            <person name="Ulvskov P."/>
            <person name="Wakazuki S."/>
            <person name="Weng J.K."/>
            <person name="Willats W.W."/>
            <person name="Wipf D."/>
            <person name="Wolf P.G."/>
            <person name="Yang L."/>
            <person name="Zimmer A.D."/>
            <person name="Zhu Q."/>
            <person name="Mitros T."/>
            <person name="Hellsten U."/>
            <person name="Loque D."/>
            <person name="Otillar R."/>
            <person name="Salamov A."/>
            <person name="Schmutz J."/>
            <person name="Shapiro H."/>
            <person name="Lindquist E."/>
            <person name="Lucas S."/>
            <person name="Rokhsar D."/>
            <person name="Grigoriev I.V."/>
        </authorList>
    </citation>
    <scope>NUCLEOTIDE SEQUENCE [LARGE SCALE GENOMIC DNA]</scope>
</reference>